<dbReference type="HAMAP" id="MF_00984">
    <property type="entry name" value="SSB"/>
    <property type="match status" value="1"/>
</dbReference>
<dbReference type="PANTHER" id="PTHR10302:SF0">
    <property type="entry name" value="SINGLE-STRANDED DNA-BINDING PROTEIN, MITOCHONDRIAL"/>
    <property type="match status" value="1"/>
</dbReference>
<dbReference type="GO" id="GO:0006264">
    <property type="term" value="P:mitochondrial DNA replication"/>
    <property type="evidence" value="ECO:0007669"/>
    <property type="project" value="TreeGrafter"/>
</dbReference>
<dbReference type="InterPro" id="IPR011344">
    <property type="entry name" value="ssDNA-bd"/>
</dbReference>
<sequence>MFRKVISQVVQNVRIANSKQLYCTNVENMKLERTLNRVTLLGRVGRDAQKRGHEEQLVVIFSLATHNNYRNKNGDLMQRTDWHRICVFEPNLCEIVFTYLKKGQRVLVEGKITYGEFKDEEGTTKTSSSVIADDVIFFQPLS</sequence>
<evidence type="ECO:0008006" key="5">
    <source>
        <dbReference type="Google" id="ProtNLM"/>
    </source>
</evidence>
<proteinExistence type="inferred from homology"/>
<keyword evidence="1 2" id="KW-0238">DNA-binding</keyword>
<dbReference type="PANTHER" id="PTHR10302">
    <property type="entry name" value="SINGLE-STRANDED DNA-BINDING PROTEIN"/>
    <property type="match status" value="1"/>
</dbReference>
<accession>A0AAW1A643</accession>
<gene>
    <name evidence="3" type="ORF">QLX08_004293</name>
</gene>
<protein>
    <recommendedName>
        <fullName evidence="5">Single-stranded DNA-binding protein, mitochondrial</fullName>
    </recommendedName>
</protein>
<comment type="caution">
    <text evidence="3">The sequence shown here is derived from an EMBL/GenBank/DDBJ whole genome shotgun (WGS) entry which is preliminary data.</text>
</comment>
<dbReference type="Gene3D" id="2.40.50.140">
    <property type="entry name" value="Nucleic acid-binding proteins"/>
    <property type="match status" value="1"/>
</dbReference>
<dbReference type="InterPro" id="IPR000424">
    <property type="entry name" value="Primosome_PriB/ssb"/>
</dbReference>
<evidence type="ECO:0000313" key="4">
    <source>
        <dbReference type="Proteomes" id="UP001432146"/>
    </source>
</evidence>
<name>A0AAW1A643_9HYME</name>
<dbReference type="CDD" id="cd04496">
    <property type="entry name" value="SSB_OBF"/>
    <property type="match status" value="1"/>
</dbReference>
<dbReference type="Proteomes" id="UP001432146">
    <property type="component" value="Unassembled WGS sequence"/>
</dbReference>
<keyword evidence="4" id="KW-1185">Reference proteome</keyword>
<reference evidence="3 4" key="1">
    <citation type="submission" date="2024-05" db="EMBL/GenBank/DDBJ databases">
        <title>The nuclear and mitochondrial genome assemblies of Tetragonisca angustula (Apidae: Meliponini), a tiny yet remarkable pollinator in the Neotropics.</title>
        <authorList>
            <person name="Ferrari R."/>
            <person name="Ricardo P.C."/>
            <person name="Dias F.C."/>
            <person name="Araujo N.S."/>
            <person name="Soares D.O."/>
            <person name="Zhou Q.-S."/>
            <person name="Zhu C.-D."/>
            <person name="Coutinho L."/>
            <person name="Airas M.C."/>
            <person name="Batista T.M."/>
        </authorList>
    </citation>
    <scope>NUCLEOTIDE SEQUENCE [LARGE SCALE GENOMIC DNA]</scope>
    <source>
        <strain evidence="3">ASF017062</strain>
        <tissue evidence="3">Abdomen</tissue>
    </source>
</reference>
<evidence type="ECO:0000313" key="3">
    <source>
        <dbReference type="EMBL" id="KAK9304303.1"/>
    </source>
</evidence>
<evidence type="ECO:0000256" key="1">
    <source>
        <dbReference type="ARBA" id="ARBA00023125"/>
    </source>
</evidence>
<dbReference type="SUPFAM" id="SSF50249">
    <property type="entry name" value="Nucleic acid-binding proteins"/>
    <property type="match status" value="1"/>
</dbReference>
<organism evidence="3 4">
    <name type="scientific">Tetragonisca angustula</name>
    <dbReference type="NCBI Taxonomy" id="166442"/>
    <lineage>
        <taxon>Eukaryota</taxon>
        <taxon>Metazoa</taxon>
        <taxon>Ecdysozoa</taxon>
        <taxon>Arthropoda</taxon>
        <taxon>Hexapoda</taxon>
        <taxon>Insecta</taxon>
        <taxon>Pterygota</taxon>
        <taxon>Neoptera</taxon>
        <taxon>Endopterygota</taxon>
        <taxon>Hymenoptera</taxon>
        <taxon>Apocrita</taxon>
        <taxon>Aculeata</taxon>
        <taxon>Apoidea</taxon>
        <taxon>Anthophila</taxon>
        <taxon>Apidae</taxon>
        <taxon>Tetragonisca</taxon>
    </lineage>
</organism>
<dbReference type="PROSITE" id="PS50935">
    <property type="entry name" value="SSB"/>
    <property type="match status" value="1"/>
</dbReference>
<dbReference type="FunFam" id="2.40.50.140:FF:000269">
    <property type="entry name" value="Single-stranded DNA-binding protein"/>
    <property type="match status" value="1"/>
</dbReference>
<dbReference type="GO" id="GO:0042645">
    <property type="term" value="C:mitochondrial nucleoid"/>
    <property type="evidence" value="ECO:0007669"/>
    <property type="project" value="TreeGrafter"/>
</dbReference>
<evidence type="ECO:0000256" key="2">
    <source>
        <dbReference type="PROSITE-ProRule" id="PRU00252"/>
    </source>
</evidence>
<dbReference type="Pfam" id="PF00436">
    <property type="entry name" value="SSB"/>
    <property type="match status" value="1"/>
</dbReference>
<dbReference type="NCBIfam" id="TIGR00621">
    <property type="entry name" value="ssb"/>
    <property type="match status" value="1"/>
</dbReference>
<dbReference type="GO" id="GO:0003697">
    <property type="term" value="F:single-stranded DNA binding"/>
    <property type="evidence" value="ECO:0007669"/>
    <property type="project" value="InterPro"/>
</dbReference>
<dbReference type="InterPro" id="IPR012340">
    <property type="entry name" value="NA-bd_OB-fold"/>
</dbReference>
<dbReference type="AlphaFoldDB" id="A0AAW1A643"/>
<dbReference type="EMBL" id="JAWNGG020000064">
    <property type="protein sequence ID" value="KAK9304303.1"/>
    <property type="molecule type" value="Genomic_DNA"/>
</dbReference>